<evidence type="ECO:0000313" key="1">
    <source>
        <dbReference type="Ensembl" id="ENSCMMP00000004918.1"/>
    </source>
</evidence>
<reference evidence="1" key="1">
    <citation type="submission" date="2018-09" db="EMBL/GenBank/DDBJ databases">
        <title>Common duck and Muscovy duck high density SNP chip.</title>
        <authorList>
            <person name="Vignal A."/>
            <person name="Thebault N."/>
            <person name="Warren W.C."/>
        </authorList>
    </citation>
    <scope>NUCLEOTIDE SEQUENCE [LARGE SCALE GENOMIC DNA]</scope>
</reference>
<sequence>MHTTQFTSPHSPCTGFLYTSHGVKRSKILPGRNTTPSCPALESKKSLKQGTDLEGFFLLATPCLFPSLCH</sequence>
<organism evidence="1 2">
    <name type="scientific">Cairina moschata</name>
    <name type="common">Muscovy duck</name>
    <dbReference type="NCBI Taxonomy" id="8855"/>
    <lineage>
        <taxon>Eukaryota</taxon>
        <taxon>Metazoa</taxon>
        <taxon>Chordata</taxon>
        <taxon>Craniata</taxon>
        <taxon>Vertebrata</taxon>
        <taxon>Euteleostomi</taxon>
        <taxon>Archelosauria</taxon>
        <taxon>Archosauria</taxon>
        <taxon>Dinosauria</taxon>
        <taxon>Saurischia</taxon>
        <taxon>Theropoda</taxon>
        <taxon>Coelurosauria</taxon>
        <taxon>Aves</taxon>
        <taxon>Neognathae</taxon>
        <taxon>Galloanserae</taxon>
        <taxon>Anseriformes</taxon>
        <taxon>Anatidae</taxon>
        <taxon>Anatinae</taxon>
        <taxon>Cairina</taxon>
    </lineage>
</organism>
<evidence type="ECO:0000313" key="2">
    <source>
        <dbReference type="Proteomes" id="UP000694556"/>
    </source>
</evidence>
<dbReference type="AlphaFoldDB" id="A0A8C3BFG2"/>
<keyword evidence="2" id="KW-1185">Reference proteome</keyword>
<accession>A0A8C3BFG2</accession>
<proteinExistence type="predicted"/>
<name>A0A8C3BFG2_CAIMO</name>
<reference evidence="1" key="3">
    <citation type="submission" date="2025-09" db="UniProtKB">
        <authorList>
            <consortium name="Ensembl"/>
        </authorList>
    </citation>
    <scope>IDENTIFICATION</scope>
</reference>
<dbReference type="Proteomes" id="UP000694556">
    <property type="component" value="Chromosome 14"/>
</dbReference>
<dbReference type="Ensembl" id="ENSCMMT00000005471.1">
    <property type="protein sequence ID" value="ENSCMMP00000004918.1"/>
    <property type="gene ID" value="ENSCMMG00000003072.1"/>
</dbReference>
<reference evidence="1" key="2">
    <citation type="submission" date="2025-08" db="UniProtKB">
        <authorList>
            <consortium name="Ensembl"/>
        </authorList>
    </citation>
    <scope>IDENTIFICATION</scope>
</reference>
<protein>
    <submittedName>
        <fullName evidence="1">Uncharacterized protein</fullName>
    </submittedName>
</protein>